<feature type="signal peptide" evidence="1">
    <location>
        <begin position="1"/>
        <end position="27"/>
    </location>
</feature>
<dbReference type="SUPFAM" id="SSF51445">
    <property type="entry name" value="(Trans)glycosidases"/>
    <property type="match status" value="1"/>
</dbReference>
<keyword evidence="4" id="KW-1185">Reference proteome</keyword>
<protein>
    <submittedName>
        <fullName evidence="3">T9SS type A sorting domain-containing protein</fullName>
    </submittedName>
</protein>
<dbReference type="InterPro" id="IPR008979">
    <property type="entry name" value="Galactose-bd-like_sf"/>
</dbReference>
<sequence length="1195" mass="132610">MISRLSLLTRAFFAPCFLLIQANVALASEDNPLKISVVSISASSSIGSSDPANVLDGNWNTSWTSSHPFPSNYFSNPAQNILLHRQLLADGTTMLQAATDGNLGSHTGSVPLVQGYASAAIHLNQAQNIYLIGLKLGGVKEKVDILLEQQSGELTTLTYGSYQNYANVRFEVNLENILSIRLQSPHPFFIFDIAAMEAPAQEYITIDLGSPQLISQVKSKHWSGHNSSQATQLLLGTAADSLEVVANLETNDPAAVLTSFDSPIVARYLRIAHRLVGRDYNKAAIFELEVFGEPVPEVDPPSPWDPDAGLYLPLSDRASVTASSSVNLNNNSPLSVLDGNPSTAWISTNPLPDAYVRNPEQNIFLGSSGYASNEAPMAKATDGLLGNSSPLIEPIAGEAWFRLDLASTPIYRLGLRLAAGFSLPVLIEVRSQEGETVRHTYEVYDQGHLRFPIDLKDAVAVKLSSGAAFSIQEIAAYAAPLSEYITLDLGEEKSVSWIRTRQWNGNGTALKTLLKAGKSLEDLHLIATLDPSKLEMLNVQPEEPILARYIRMEQQLADENYKKASIQEISILDEYGSFGPPPSPKPQSNSFGELFGLNTVWAWGTKKVPNLQGLNEGAQKFIRTASQARNYHNIHWDTSDPDHIPGYGGENPDVRLPWTQWIQEYSDWKNKGFTVDATYTFDRFKESDWDQPYTSGHDLGYAFATTFGPNHENLIRTVEVGNEPWSYSDSTYRLILEGMAKGLKTGDPELKVLPAALQAYQPESSNTGSIKHYMGTKLSEKAAAHLDGINLHLYSYFRNEADVRLAVHPEHPASEMRALFAGLRFRDKNMPGKEVHVTEWGWDASSANESAVNTEAVSPLSQAVYALRGLFWLSRMGVDRAHWFFYANVDTLPGNSPVNYERSGLTESIYYNFKEKRSFIAAEAMQNRMADLYFDDVIREDDQAHIYQLRDKEGALSHLLAWRPVSGDDSLAVTFSLPSENVAAQAWHLSGLDPNGEPAEVTYEQGKLMLPLSSKPLLIELAHSDKNNSLQANLRVRQLEEETLLTVSTNSPIGKSQLIGLSGDTRLERMNLVWEKKNDLEWQARLTTLPPGRYEVRALLDSRNHPTNRVSFVVPHKMILFPNPTTGRSRLRLAPGLSGVSHIQVVGMDGFLFDAFQVPEKVRSYEMDLSQLKNGSYILHLDNVNYQERQKFIKK</sequence>
<feature type="domain" description="F5/8 type C" evidence="2">
    <location>
        <begin position="202"/>
        <end position="293"/>
    </location>
</feature>
<reference evidence="3 4" key="1">
    <citation type="submission" date="2020-03" db="EMBL/GenBank/DDBJ databases">
        <title>Cyclobacterium plantarum sp. nov., a marine bacterium isolated from a coastal-marine wetland.</title>
        <authorList>
            <person name="Sanchez-Porro C."/>
            <person name="Ventosa A."/>
            <person name="Amoozegar M."/>
        </authorList>
    </citation>
    <scope>NUCLEOTIDE SEQUENCE [LARGE SCALE GENOMIC DNA]</scope>
    <source>
        <strain evidence="3 4">GBPx2</strain>
    </source>
</reference>
<evidence type="ECO:0000256" key="1">
    <source>
        <dbReference type="SAM" id="SignalP"/>
    </source>
</evidence>
<dbReference type="Proteomes" id="UP000649799">
    <property type="component" value="Unassembled WGS sequence"/>
</dbReference>
<dbReference type="RefSeq" id="WP_166143250.1">
    <property type="nucleotide sequence ID" value="NZ_JAANYN010000001.1"/>
</dbReference>
<name>A0ABX0H7I8_9BACT</name>
<evidence type="ECO:0000259" key="2">
    <source>
        <dbReference type="PROSITE" id="PS50022"/>
    </source>
</evidence>
<dbReference type="PROSITE" id="PS50022">
    <property type="entry name" value="FA58C_3"/>
    <property type="match status" value="1"/>
</dbReference>
<accession>A0ABX0H7I8</accession>
<organism evidence="3 4">
    <name type="scientific">Cyclobacterium plantarum</name>
    <dbReference type="NCBI Taxonomy" id="2716263"/>
    <lineage>
        <taxon>Bacteria</taxon>
        <taxon>Pseudomonadati</taxon>
        <taxon>Bacteroidota</taxon>
        <taxon>Cytophagia</taxon>
        <taxon>Cytophagales</taxon>
        <taxon>Cyclobacteriaceae</taxon>
        <taxon>Cyclobacterium</taxon>
    </lineage>
</organism>
<evidence type="ECO:0000313" key="3">
    <source>
        <dbReference type="EMBL" id="NHE55925.1"/>
    </source>
</evidence>
<dbReference type="InterPro" id="IPR026444">
    <property type="entry name" value="Secre_tail"/>
</dbReference>
<dbReference type="InterPro" id="IPR017853">
    <property type="entry name" value="GH"/>
</dbReference>
<gene>
    <name evidence="3" type="ORF">G9Q97_03745</name>
</gene>
<comment type="caution">
    <text evidence="3">The sequence shown here is derived from an EMBL/GenBank/DDBJ whole genome shotgun (WGS) entry which is preliminary data.</text>
</comment>
<dbReference type="NCBIfam" id="TIGR04183">
    <property type="entry name" value="Por_Secre_tail"/>
    <property type="match status" value="1"/>
</dbReference>
<dbReference type="Gene3D" id="2.60.120.260">
    <property type="entry name" value="Galactose-binding domain-like"/>
    <property type="match status" value="1"/>
</dbReference>
<dbReference type="SUPFAM" id="SSF49785">
    <property type="entry name" value="Galactose-binding domain-like"/>
    <property type="match status" value="1"/>
</dbReference>
<evidence type="ECO:0000313" key="4">
    <source>
        <dbReference type="Proteomes" id="UP000649799"/>
    </source>
</evidence>
<keyword evidence="1" id="KW-0732">Signal</keyword>
<dbReference type="Gene3D" id="3.20.20.80">
    <property type="entry name" value="Glycosidases"/>
    <property type="match status" value="1"/>
</dbReference>
<feature type="chain" id="PRO_5046364013" evidence="1">
    <location>
        <begin position="28"/>
        <end position="1195"/>
    </location>
</feature>
<dbReference type="InterPro" id="IPR000421">
    <property type="entry name" value="FA58C"/>
</dbReference>
<dbReference type="EMBL" id="JAANYN010000001">
    <property type="protein sequence ID" value="NHE55925.1"/>
    <property type="molecule type" value="Genomic_DNA"/>
</dbReference>
<proteinExistence type="predicted"/>